<accession>D8S9L0</accession>
<name>D8S9L0_SELML</name>
<dbReference type="GO" id="GO:0042910">
    <property type="term" value="F:xenobiotic transmembrane transporter activity"/>
    <property type="evidence" value="ECO:0007669"/>
    <property type="project" value="InterPro"/>
</dbReference>
<dbReference type="Proteomes" id="UP000001514">
    <property type="component" value="Unassembled WGS sequence"/>
</dbReference>
<dbReference type="InParanoid" id="D8S9L0"/>
<sequence length="394" mass="42309">QFWKIMTFAGPALGIWLFSPLMSLIDTAVIGNCSTLELAALGPATVLCDHVSYLFMFLSVATSNLIATSLARNDLEEAAQHLSRLLLISLSLGIGMLVLMEFYATPLLQGFLKSQNSFLVSPAATYVKIRALSWPAMLVGMVAQSAILGMKDSWSPLKVLAIAGAINAVGDILLCSSLGFGIAGAAWATSFAQYVAVVLMLKSLVHKGYNIFLVCLPSRKDLKQLLKIVVPVLTTTVFEVVFYTLCTYLASTLGPLNLAAHQVMIGIQNLCYVWGEPLAQTAQTFMPALLDGSSRDLNQARVLLQILLIIGATVGLVAGFSAISIPWLVPQVFTKDVVIIEKMRRISLPVLCTLVVTPPMLALEGTLLAGRDLKFLGFAMVCCYSGGIMVTLVS</sequence>
<feature type="transmembrane region" description="Helical" evidence="6">
    <location>
        <begin position="194"/>
        <end position="216"/>
    </location>
</feature>
<feature type="transmembrane region" description="Helical" evidence="6">
    <location>
        <begin position="302"/>
        <end position="329"/>
    </location>
</feature>
<evidence type="ECO:0000256" key="5">
    <source>
        <dbReference type="ARBA" id="ARBA00023136"/>
    </source>
</evidence>
<dbReference type="GO" id="GO:0015297">
    <property type="term" value="F:antiporter activity"/>
    <property type="evidence" value="ECO:0007669"/>
    <property type="project" value="InterPro"/>
</dbReference>
<dbReference type="EMBL" id="GL377608">
    <property type="protein sequence ID" value="EFJ18979.1"/>
    <property type="molecule type" value="Genomic_DNA"/>
</dbReference>
<dbReference type="PANTHER" id="PTHR42893:SF9">
    <property type="entry name" value="PROTEIN DETOXIFICATION 46, CHLOROPLASTIC"/>
    <property type="match status" value="1"/>
</dbReference>
<evidence type="ECO:0000256" key="3">
    <source>
        <dbReference type="ARBA" id="ARBA00022692"/>
    </source>
</evidence>
<evidence type="ECO:0000256" key="4">
    <source>
        <dbReference type="ARBA" id="ARBA00022989"/>
    </source>
</evidence>
<dbReference type="KEGG" id="smo:SELMODRAFT_52757"/>
<dbReference type="NCBIfam" id="TIGR00797">
    <property type="entry name" value="matE"/>
    <property type="match status" value="1"/>
</dbReference>
<dbReference type="InterPro" id="IPR002528">
    <property type="entry name" value="MATE_fam"/>
</dbReference>
<feature type="transmembrane region" description="Helical" evidence="6">
    <location>
        <begin position="51"/>
        <end position="70"/>
    </location>
</feature>
<dbReference type="OMA" id="IANHWRT"/>
<dbReference type="OrthoDB" id="423427at2759"/>
<comment type="similarity">
    <text evidence="2">Belongs to the multi antimicrobial extrusion (MATE) (TC 2.A.66.1) family.</text>
</comment>
<evidence type="ECO:0000313" key="7">
    <source>
        <dbReference type="EMBL" id="EFJ18979.1"/>
    </source>
</evidence>
<evidence type="ECO:0000256" key="6">
    <source>
        <dbReference type="SAM" id="Phobius"/>
    </source>
</evidence>
<dbReference type="Pfam" id="PF01554">
    <property type="entry name" value="MatE"/>
    <property type="match status" value="2"/>
</dbReference>
<dbReference type="PANTHER" id="PTHR42893">
    <property type="entry name" value="PROTEIN DETOXIFICATION 44, CHLOROPLASTIC-RELATED"/>
    <property type="match status" value="1"/>
</dbReference>
<proteinExistence type="inferred from homology"/>
<evidence type="ECO:0000256" key="2">
    <source>
        <dbReference type="ARBA" id="ARBA00010199"/>
    </source>
</evidence>
<gene>
    <name evidence="7" type="ORF">SELMODRAFT_52757</name>
</gene>
<feature type="transmembrane region" description="Helical" evidence="6">
    <location>
        <begin position="159"/>
        <end position="188"/>
    </location>
</feature>
<organism evidence="8">
    <name type="scientific">Selaginella moellendorffii</name>
    <name type="common">Spikemoss</name>
    <dbReference type="NCBI Taxonomy" id="88036"/>
    <lineage>
        <taxon>Eukaryota</taxon>
        <taxon>Viridiplantae</taxon>
        <taxon>Streptophyta</taxon>
        <taxon>Embryophyta</taxon>
        <taxon>Tracheophyta</taxon>
        <taxon>Lycopodiopsida</taxon>
        <taxon>Selaginellales</taxon>
        <taxon>Selaginellaceae</taxon>
        <taxon>Selaginella</taxon>
    </lineage>
</organism>
<dbReference type="GO" id="GO:0016020">
    <property type="term" value="C:membrane"/>
    <property type="evidence" value="ECO:0007669"/>
    <property type="project" value="UniProtKB-SubCell"/>
</dbReference>
<feature type="transmembrane region" description="Helical" evidence="6">
    <location>
        <begin position="375"/>
        <end position="393"/>
    </location>
</feature>
<dbReference type="HOGENOM" id="CLU_012893_15_1_1"/>
<keyword evidence="4 6" id="KW-1133">Transmembrane helix</keyword>
<evidence type="ECO:0000256" key="1">
    <source>
        <dbReference type="ARBA" id="ARBA00004141"/>
    </source>
</evidence>
<dbReference type="STRING" id="88036.D8S9L0"/>
<feature type="non-terminal residue" evidence="7">
    <location>
        <position position="1"/>
    </location>
</feature>
<evidence type="ECO:0008006" key="9">
    <source>
        <dbReference type="Google" id="ProtNLM"/>
    </source>
</evidence>
<dbReference type="Gramene" id="EFJ18979">
    <property type="protein sequence ID" value="EFJ18979"/>
    <property type="gene ID" value="SELMODRAFT_52757"/>
</dbReference>
<feature type="non-terminal residue" evidence="7">
    <location>
        <position position="394"/>
    </location>
</feature>
<keyword evidence="3 6" id="KW-0812">Transmembrane</keyword>
<feature type="transmembrane region" description="Helical" evidence="6">
    <location>
        <begin position="123"/>
        <end position="147"/>
    </location>
</feature>
<dbReference type="InterPro" id="IPR044644">
    <property type="entry name" value="DinF-like"/>
</dbReference>
<evidence type="ECO:0000313" key="8">
    <source>
        <dbReference type="Proteomes" id="UP000001514"/>
    </source>
</evidence>
<feature type="transmembrane region" description="Helical" evidence="6">
    <location>
        <begin position="228"/>
        <end position="250"/>
    </location>
</feature>
<keyword evidence="5 6" id="KW-0472">Membrane</keyword>
<comment type="subcellular location">
    <subcellularLocation>
        <location evidence="1">Membrane</location>
        <topology evidence="1">Multi-pass membrane protein</topology>
    </subcellularLocation>
</comment>
<feature type="transmembrane region" description="Helical" evidence="6">
    <location>
        <begin position="350"/>
        <end position="369"/>
    </location>
</feature>
<feature type="transmembrane region" description="Helical" evidence="6">
    <location>
        <begin position="82"/>
        <end position="103"/>
    </location>
</feature>
<reference evidence="7 8" key="1">
    <citation type="journal article" date="2011" name="Science">
        <title>The Selaginella genome identifies genetic changes associated with the evolution of vascular plants.</title>
        <authorList>
            <person name="Banks J.A."/>
            <person name="Nishiyama T."/>
            <person name="Hasebe M."/>
            <person name="Bowman J.L."/>
            <person name="Gribskov M."/>
            <person name="dePamphilis C."/>
            <person name="Albert V.A."/>
            <person name="Aono N."/>
            <person name="Aoyama T."/>
            <person name="Ambrose B.A."/>
            <person name="Ashton N.W."/>
            <person name="Axtell M.J."/>
            <person name="Barker E."/>
            <person name="Barker M.S."/>
            <person name="Bennetzen J.L."/>
            <person name="Bonawitz N.D."/>
            <person name="Chapple C."/>
            <person name="Cheng C."/>
            <person name="Correa L.G."/>
            <person name="Dacre M."/>
            <person name="DeBarry J."/>
            <person name="Dreyer I."/>
            <person name="Elias M."/>
            <person name="Engstrom E.M."/>
            <person name="Estelle M."/>
            <person name="Feng L."/>
            <person name="Finet C."/>
            <person name="Floyd S.K."/>
            <person name="Frommer W.B."/>
            <person name="Fujita T."/>
            <person name="Gramzow L."/>
            <person name="Gutensohn M."/>
            <person name="Harholt J."/>
            <person name="Hattori M."/>
            <person name="Heyl A."/>
            <person name="Hirai T."/>
            <person name="Hiwatashi Y."/>
            <person name="Ishikawa M."/>
            <person name="Iwata M."/>
            <person name="Karol K.G."/>
            <person name="Koehler B."/>
            <person name="Kolukisaoglu U."/>
            <person name="Kubo M."/>
            <person name="Kurata T."/>
            <person name="Lalonde S."/>
            <person name="Li K."/>
            <person name="Li Y."/>
            <person name="Litt A."/>
            <person name="Lyons E."/>
            <person name="Manning G."/>
            <person name="Maruyama T."/>
            <person name="Michael T.P."/>
            <person name="Mikami K."/>
            <person name="Miyazaki S."/>
            <person name="Morinaga S."/>
            <person name="Murata T."/>
            <person name="Mueller-Roeber B."/>
            <person name="Nelson D.R."/>
            <person name="Obara M."/>
            <person name="Oguri Y."/>
            <person name="Olmstead R.G."/>
            <person name="Onodera N."/>
            <person name="Petersen B.L."/>
            <person name="Pils B."/>
            <person name="Prigge M."/>
            <person name="Rensing S.A."/>
            <person name="Riano-Pachon D.M."/>
            <person name="Roberts A.W."/>
            <person name="Sato Y."/>
            <person name="Scheller H.V."/>
            <person name="Schulz B."/>
            <person name="Schulz C."/>
            <person name="Shakirov E.V."/>
            <person name="Shibagaki N."/>
            <person name="Shinohara N."/>
            <person name="Shippen D.E."/>
            <person name="Soerensen I."/>
            <person name="Sotooka R."/>
            <person name="Sugimoto N."/>
            <person name="Sugita M."/>
            <person name="Sumikawa N."/>
            <person name="Tanurdzic M."/>
            <person name="Theissen G."/>
            <person name="Ulvskov P."/>
            <person name="Wakazuki S."/>
            <person name="Weng J.K."/>
            <person name="Willats W.W."/>
            <person name="Wipf D."/>
            <person name="Wolf P.G."/>
            <person name="Yang L."/>
            <person name="Zimmer A.D."/>
            <person name="Zhu Q."/>
            <person name="Mitros T."/>
            <person name="Hellsten U."/>
            <person name="Loque D."/>
            <person name="Otillar R."/>
            <person name="Salamov A."/>
            <person name="Schmutz J."/>
            <person name="Shapiro H."/>
            <person name="Lindquist E."/>
            <person name="Lucas S."/>
            <person name="Rokhsar D."/>
            <person name="Grigoriev I.V."/>
        </authorList>
    </citation>
    <scope>NUCLEOTIDE SEQUENCE [LARGE SCALE GENOMIC DNA]</scope>
</reference>
<dbReference type="GO" id="GO:0022857">
    <property type="term" value="F:transmembrane transporter activity"/>
    <property type="evidence" value="ECO:0000318"/>
    <property type="project" value="GO_Central"/>
</dbReference>
<protein>
    <recommendedName>
        <fullName evidence="9">Protein DETOXIFICATION</fullName>
    </recommendedName>
</protein>
<dbReference type="AlphaFoldDB" id="D8S9L0"/>
<dbReference type="eggNOG" id="KOG1347">
    <property type="taxonomic scope" value="Eukaryota"/>
</dbReference>
<keyword evidence="8" id="KW-1185">Reference proteome</keyword>